<dbReference type="Proteomes" id="UP000078476">
    <property type="component" value="Unassembled WGS sequence"/>
</dbReference>
<dbReference type="EMBL" id="LUUI01000123">
    <property type="protein sequence ID" value="OAI13123.1"/>
    <property type="molecule type" value="Genomic_DNA"/>
</dbReference>
<gene>
    <name evidence="1" type="ORF">A1359_12880</name>
</gene>
<reference evidence="1 2" key="1">
    <citation type="submission" date="2016-03" db="EMBL/GenBank/DDBJ databases">
        <authorList>
            <person name="Ploux O."/>
        </authorList>
    </citation>
    <scope>NUCLEOTIDE SEQUENCE [LARGE SCALE GENOMIC DNA]</scope>
    <source>
        <strain evidence="1 2">R-45370</strain>
    </source>
</reference>
<evidence type="ECO:0000313" key="1">
    <source>
        <dbReference type="EMBL" id="OAI13123.1"/>
    </source>
</evidence>
<comment type="caution">
    <text evidence="1">The sequence shown here is derived from an EMBL/GenBank/DDBJ whole genome shotgun (WGS) entry which is preliminary data.</text>
</comment>
<sequence>MPYVSMFFGIIIRMFHNDHNPPHFHAEYQGQRGLFSMDGSMIKGNINSKTAKKLIQEWALLHQEELMQNWQKATLGKQIDRIEPLN</sequence>
<keyword evidence="2" id="KW-1185">Reference proteome</keyword>
<dbReference type="InterPro" id="IPR025427">
    <property type="entry name" value="DUF4160"/>
</dbReference>
<evidence type="ECO:0000313" key="2">
    <source>
        <dbReference type="Proteomes" id="UP000078476"/>
    </source>
</evidence>
<dbReference type="Pfam" id="PF13711">
    <property type="entry name" value="DUF4160"/>
    <property type="match status" value="1"/>
</dbReference>
<proteinExistence type="predicted"/>
<protein>
    <submittedName>
        <fullName evidence="1">Transcriptional regulator</fullName>
    </submittedName>
</protein>
<accession>A0A177N6K5</accession>
<organism evidence="1 2">
    <name type="scientific">Methylomonas lenta</name>
    <dbReference type="NCBI Taxonomy" id="980561"/>
    <lineage>
        <taxon>Bacteria</taxon>
        <taxon>Pseudomonadati</taxon>
        <taxon>Pseudomonadota</taxon>
        <taxon>Gammaproteobacteria</taxon>
        <taxon>Methylococcales</taxon>
        <taxon>Methylococcaceae</taxon>
        <taxon>Methylomonas</taxon>
    </lineage>
</organism>
<name>A0A177N6K5_9GAMM</name>
<dbReference type="STRING" id="980561.A1359_12880"/>
<dbReference type="AlphaFoldDB" id="A0A177N6K5"/>
<dbReference type="OrthoDB" id="122670at2"/>
<dbReference type="RefSeq" id="WP_066984650.1">
    <property type="nucleotide sequence ID" value="NZ_LUUI01000123.1"/>
</dbReference>